<dbReference type="Proteomes" id="UP001152795">
    <property type="component" value="Unassembled WGS sequence"/>
</dbReference>
<accession>A0A6S7FLJ7</accession>
<comment type="caution">
    <text evidence="1">The sequence shown here is derived from an EMBL/GenBank/DDBJ whole genome shotgun (WGS) entry which is preliminary data.</text>
</comment>
<evidence type="ECO:0000313" key="1">
    <source>
        <dbReference type="EMBL" id="CAB3980298.1"/>
    </source>
</evidence>
<evidence type="ECO:0000313" key="2">
    <source>
        <dbReference type="Proteomes" id="UP001152795"/>
    </source>
</evidence>
<dbReference type="EMBL" id="CACRXK020000277">
    <property type="protein sequence ID" value="CAB3980298.1"/>
    <property type="molecule type" value="Genomic_DNA"/>
</dbReference>
<gene>
    <name evidence="1" type="ORF">PACLA_8A043706</name>
</gene>
<organism evidence="1 2">
    <name type="scientific">Paramuricea clavata</name>
    <name type="common">Red gorgonian</name>
    <name type="synonym">Violescent sea-whip</name>
    <dbReference type="NCBI Taxonomy" id="317549"/>
    <lineage>
        <taxon>Eukaryota</taxon>
        <taxon>Metazoa</taxon>
        <taxon>Cnidaria</taxon>
        <taxon>Anthozoa</taxon>
        <taxon>Octocorallia</taxon>
        <taxon>Malacalcyonacea</taxon>
        <taxon>Plexauridae</taxon>
        <taxon>Paramuricea</taxon>
    </lineage>
</organism>
<proteinExistence type="predicted"/>
<sequence>MELKYNCQERDGCFDIQFLFPGHLCGIFHEECYRAVQQYYKDASKCSVEGICRTIFERCRGVLVSEMLIKQQVEYYKETSNYTLMELDDAAVTQCEDGDRYITIGILHWLFGIYTELEIYYRIYPELFKPEFGRKNTPIFLPCVTFESIDFKLDYLEQQQLTPSEAKSFVAGVVDTLITFISEKTNCERDFQSVSKLAAEFEKEHGMCVSKRLMQVMLYQKLVYHVQDWVIKSCGCARNDQICHCGLYTKLDIVKCKKLYFQDAGLLVSDAVYFTSPR</sequence>
<protein>
    <submittedName>
        <fullName evidence="1">Uncharacterized protein</fullName>
    </submittedName>
</protein>
<name>A0A6S7FLJ7_PARCT</name>
<keyword evidence="2" id="KW-1185">Reference proteome</keyword>
<reference evidence="1" key="1">
    <citation type="submission" date="2020-04" db="EMBL/GenBank/DDBJ databases">
        <authorList>
            <person name="Alioto T."/>
            <person name="Alioto T."/>
            <person name="Gomez Garrido J."/>
        </authorList>
    </citation>
    <scope>NUCLEOTIDE SEQUENCE</scope>
    <source>
        <strain evidence="1">A484AB</strain>
    </source>
</reference>
<dbReference type="AlphaFoldDB" id="A0A6S7FLJ7"/>